<reference evidence="5" key="1">
    <citation type="journal article" date="2017" name="Nat. Commun.">
        <title>The North American bullfrog draft genome provides insight into hormonal regulation of long noncoding RNA.</title>
        <authorList>
            <person name="Hammond S.A."/>
            <person name="Warren R.L."/>
            <person name="Vandervalk B.P."/>
            <person name="Kucuk E."/>
            <person name="Khan H."/>
            <person name="Gibb E.A."/>
            <person name="Pandoh P."/>
            <person name="Kirk H."/>
            <person name="Zhao Y."/>
            <person name="Jones M."/>
            <person name="Mungall A.J."/>
            <person name="Coope R."/>
            <person name="Pleasance S."/>
            <person name="Moore R.A."/>
            <person name="Holt R.A."/>
            <person name="Round J.M."/>
            <person name="Ohora S."/>
            <person name="Walle B.V."/>
            <person name="Veldhoen N."/>
            <person name="Helbing C.C."/>
            <person name="Birol I."/>
        </authorList>
    </citation>
    <scope>NUCLEOTIDE SEQUENCE [LARGE SCALE GENOMIC DNA]</scope>
</reference>
<dbReference type="Proteomes" id="UP000228934">
    <property type="component" value="Unassembled WGS sequence"/>
</dbReference>
<evidence type="ECO:0000256" key="1">
    <source>
        <dbReference type="ARBA" id="ARBA00023157"/>
    </source>
</evidence>
<sequence>DHCYYQGQAKEDSSSMVSLSVCQGLSGIIITQEQKLSIEPLNLTENGAHAVYAYQDQDAPKTCGVDHTMYNESAMIKTSSSRRSSEVEEFLKARKYIELYIVADHSMFIKYDHNEEEIRTRVFKMINYINTVYKALNIFVALTGMEIWKTNDQFEVVTNIHDTLNRFSAWRKNNLLPRKPHDNAQFLT</sequence>
<dbReference type="InterPro" id="IPR001590">
    <property type="entry name" value="Peptidase_M12B"/>
</dbReference>
<proteinExistence type="predicted"/>
<protein>
    <recommendedName>
        <fullName evidence="3">Peptidase M12B domain-containing protein</fullName>
    </recommendedName>
</protein>
<evidence type="ECO:0000259" key="3">
    <source>
        <dbReference type="PROSITE" id="PS50215"/>
    </source>
</evidence>
<keyword evidence="1" id="KW-1015">Disulfide bond</keyword>
<evidence type="ECO:0000313" key="4">
    <source>
        <dbReference type="EMBL" id="PIO33591.1"/>
    </source>
</evidence>
<dbReference type="SUPFAM" id="SSF55486">
    <property type="entry name" value="Metalloproteases ('zincins'), catalytic domain"/>
    <property type="match status" value="1"/>
</dbReference>
<dbReference type="Gene3D" id="3.40.390.10">
    <property type="entry name" value="Collagenase (Catalytic Domain)"/>
    <property type="match status" value="1"/>
</dbReference>
<dbReference type="InterPro" id="IPR034027">
    <property type="entry name" value="Reprolysin_adamalysin"/>
</dbReference>
<dbReference type="PROSITE" id="PS50215">
    <property type="entry name" value="ADAM_MEPRO"/>
    <property type="match status" value="1"/>
</dbReference>
<dbReference type="GO" id="GO:0005886">
    <property type="term" value="C:plasma membrane"/>
    <property type="evidence" value="ECO:0007669"/>
    <property type="project" value="TreeGrafter"/>
</dbReference>
<evidence type="ECO:0000313" key="5">
    <source>
        <dbReference type="Proteomes" id="UP000228934"/>
    </source>
</evidence>
<dbReference type="OrthoDB" id="5951731at2759"/>
<dbReference type="PANTHER" id="PTHR11905">
    <property type="entry name" value="ADAM A DISINTEGRIN AND METALLOPROTEASE DOMAIN"/>
    <property type="match status" value="1"/>
</dbReference>
<gene>
    <name evidence="4" type="ORF">AB205_0204110</name>
</gene>
<dbReference type="GO" id="GO:0006508">
    <property type="term" value="P:proteolysis"/>
    <property type="evidence" value="ECO:0007669"/>
    <property type="project" value="InterPro"/>
</dbReference>
<dbReference type="CDD" id="cd04269">
    <property type="entry name" value="ZnMc_adamalysin_II_like"/>
    <property type="match status" value="1"/>
</dbReference>
<evidence type="ECO:0000256" key="2">
    <source>
        <dbReference type="PROSITE-ProRule" id="PRU00276"/>
    </source>
</evidence>
<dbReference type="InterPro" id="IPR024079">
    <property type="entry name" value="MetalloPept_cat_dom_sf"/>
</dbReference>
<organism evidence="4 5">
    <name type="scientific">Aquarana catesbeiana</name>
    <name type="common">American bullfrog</name>
    <name type="synonym">Rana catesbeiana</name>
    <dbReference type="NCBI Taxonomy" id="8400"/>
    <lineage>
        <taxon>Eukaryota</taxon>
        <taxon>Metazoa</taxon>
        <taxon>Chordata</taxon>
        <taxon>Craniata</taxon>
        <taxon>Vertebrata</taxon>
        <taxon>Euteleostomi</taxon>
        <taxon>Amphibia</taxon>
        <taxon>Batrachia</taxon>
        <taxon>Anura</taxon>
        <taxon>Neobatrachia</taxon>
        <taxon>Ranoidea</taxon>
        <taxon>Ranidae</taxon>
        <taxon>Aquarana</taxon>
    </lineage>
</organism>
<keyword evidence="5" id="KW-1185">Reference proteome</keyword>
<dbReference type="GO" id="GO:0004222">
    <property type="term" value="F:metalloendopeptidase activity"/>
    <property type="evidence" value="ECO:0007669"/>
    <property type="project" value="InterPro"/>
</dbReference>
<feature type="non-terminal residue" evidence="4">
    <location>
        <position position="1"/>
    </location>
</feature>
<dbReference type="AlphaFoldDB" id="A0A2G9S2B8"/>
<dbReference type="Pfam" id="PF01421">
    <property type="entry name" value="Reprolysin"/>
    <property type="match status" value="1"/>
</dbReference>
<dbReference type="EMBL" id="KV929464">
    <property type="protein sequence ID" value="PIO33591.1"/>
    <property type="molecule type" value="Genomic_DNA"/>
</dbReference>
<feature type="domain" description="Peptidase M12B" evidence="3">
    <location>
        <begin position="95"/>
        <end position="188"/>
    </location>
</feature>
<accession>A0A2G9S2B8</accession>
<comment type="caution">
    <text evidence="2">Lacks conserved residue(s) required for the propagation of feature annotation.</text>
</comment>
<name>A0A2G9S2B8_AQUCT</name>
<dbReference type="PANTHER" id="PTHR11905:SF32">
    <property type="entry name" value="DISINTEGRIN AND METALLOPROTEINASE DOMAIN-CONTAINING PROTEIN 28"/>
    <property type="match status" value="1"/>
</dbReference>